<dbReference type="InterPro" id="IPR028998">
    <property type="entry name" value="RimP_C"/>
</dbReference>
<dbReference type="EMBL" id="BMDC01000002">
    <property type="protein sequence ID" value="GGH63495.1"/>
    <property type="molecule type" value="Genomic_DNA"/>
</dbReference>
<dbReference type="CDD" id="cd01734">
    <property type="entry name" value="YlxS_C"/>
    <property type="match status" value="1"/>
</dbReference>
<dbReference type="GO" id="GO:0006412">
    <property type="term" value="P:translation"/>
    <property type="evidence" value="ECO:0007669"/>
    <property type="project" value="TreeGrafter"/>
</dbReference>
<dbReference type="HAMAP" id="MF_01077">
    <property type="entry name" value="RimP"/>
    <property type="match status" value="1"/>
</dbReference>
<comment type="caution">
    <text evidence="5">The sequence shown here is derived from an EMBL/GenBank/DDBJ whole genome shotgun (WGS) entry which is preliminary data.</text>
</comment>
<dbReference type="GO" id="GO:0000028">
    <property type="term" value="P:ribosomal small subunit assembly"/>
    <property type="evidence" value="ECO:0007669"/>
    <property type="project" value="TreeGrafter"/>
</dbReference>
<feature type="domain" description="Ribosome maturation factor RimP N-terminal" evidence="4">
    <location>
        <begin position="37"/>
        <end position="108"/>
    </location>
</feature>
<dbReference type="AlphaFoldDB" id="A0A917MTN7"/>
<evidence type="ECO:0000256" key="3">
    <source>
        <dbReference type="HAMAP-Rule" id="MF_01077"/>
    </source>
</evidence>
<organism evidence="5 6">
    <name type="scientific">Rothia aerolata</name>
    <dbReference type="NCBI Taxonomy" id="1812262"/>
    <lineage>
        <taxon>Bacteria</taxon>
        <taxon>Bacillati</taxon>
        <taxon>Actinomycetota</taxon>
        <taxon>Actinomycetes</taxon>
        <taxon>Micrococcales</taxon>
        <taxon>Micrococcaceae</taxon>
        <taxon>Rothia</taxon>
    </lineage>
</organism>
<reference evidence="5 6" key="1">
    <citation type="journal article" date="2014" name="Int. J. Syst. Evol. Microbiol.">
        <title>Complete genome sequence of Corynebacterium casei LMG S-19264T (=DSM 44701T), isolated from a smear-ripened cheese.</title>
        <authorList>
            <consortium name="US DOE Joint Genome Institute (JGI-PGF)"/>
            <person name="Walter F."/>
            <person name="Albersmeier A."/>
            <person name="Kalinowski J."/>
            <person name="Ruckert C."/>
        </authorList>
    </citation>
    <scope>NUCLEOTIDE SEQUENCE [LARGE SCALE GENOMIC DNA]</scope>
    <source>
        <strain evidence="5 6">CCM 8669</strain>
    </source>
</reference>
<keyword evidence="6" id="KW-1185">Reference proteome</keyword>
<keyword evidence="2 3" id="KW-0690">Ribosome biogenesis</keyword>
<sequence>MNARERRAAERLAQGVTAPSEKKSFLSVEALKAELIPVIEEFGCVLESIAAKGAGNNRTLEIVVDYREGTDFLPLDTVAEISQALSARLDAIDDGDAPYMLEVSSPGATRPLEEERHWHRSVGRLLNIAPADGGEKYLARLVSVTDEGPELARKKNTKKGQKVSYHPAEILAWNSISSAKVEIEFNH</sequence>
<dbReference type="InterPro" id="IPR003728">
    <property type="entry name" value="Ribosome_maturation_RimP"/>
</dbReference>
<evidence type="ECO:0000256" key="2">
    <source>
        <dbReference type="ARBA" id="ARBA00022517"/>
    </source>
</evidence>
<dbReference type="PANTHER" id="PTHR33867:SF1">
    <property type="entry name" value="RIBOSOME MATURATION FACTOR RIMP"/>
    <property type="match status" value="1"/>
</dbReference>
<proteinExistence type="inferred from homology"/>
<evidence type="ECO:0000259" key="4">
    <source>
        <dbReference type="Pfam" id="PF02576"/>
    </source>
</evidence>
<dbReference type="InterPro" id="IPR035956">
    <property type="entry name" value="RimP_N_sf"/>
</dbReference>
<evidence type="ECO:0000313" key="5">
    <source>
        <dbReference type="EMBL" id="GGH63495.1"/>
    </source>
</evidence>
<comment type="subcellular location">
    <subcellularLocation>
        <location evidence="3">Cytoplasm</location>
    </subcellularLocation>
</comment>
<dbReference type="Pfam" id="PF02576">
    <property type="entry name" value="RimP_N"/>
    <property type="match status" value="1"/>
</dbReference>
<protein>
    <recommendedName>
        <fullName evidence="3">Ribosome maturation factor RimP</fullName>
    </recommendedName>
</protein>
<dbReference type="Proteomes" id="UP000600171">
    <property type="component" value="Unassembled WGS sequence"/>
</dbReference>
<evidence type="ECO:0000256" key="1">
    <source>
        <dbReference type="ARBA" id="ARBA00022490"/>
    </source>
</evidence>
<name>A0A917MTN7_9MICC</name>
<evidence type="ECO:0000313" key="6">
    <source>
        <dbReference type="Proteomes" id="UP000600171"/>
    </source>
</evidence>
<comment type="similarity">
    <text evidence="3">Belongs to the RimP family.</text>
</comment>
<dbReference type="Gene3D" id="3.30.300.70">
    <property type="entry name" value="RimP-like superfamily, N-terminal"/>
    <property type="match status" value="1"/>
</dbReference>
<accession>A0A917MTN7</accession>
<comment type="function">
    <text evidence="3">Required for maturation of 30S ribosomal subunits.</text>
</comment>
<dbReference type="InterPro" id="IPR028989">
    <property type="entry name" value="RimP_N"/>
</dbReference>
<keyword evidence="1 3" id="KW-0963">Cytoplasm</keyword>
<dbReference type="SUPFAM" id="SSF75420">
    <property type="entry name" value="YhbC-like, N-terminal domain"/>
    <property type="match status" value="1"/>
</dbReference>
<gene>
    <name evidence="3 5" type="primary">rimP</name>
    <name evidence="5" type="ORF">GCM10007359_14840</name>
</gene>
<dbReference type="GO" id="GO:0005829">
    <property type="term" value="C:cytosol"/>
    <property type="evidence" value="ECO:0007669"/>
    <property type="project" value="TreeGrafter"/>
</dbReference>
<dbReference type="PANTHER" id="PTHR33867">
    <property type="entry name" value="RIBOSOME MATURATION FACTOR RIMP"/>
    <property type="match status" value="1"/>
</dbReference>